<protein>
    <submittedName>
        <fullName evidence="1">Uncharacterized protein</fullName>
    </submittedName>
</protein>
<gene>
    <name evidence="1" type="ORF">LCI18_014281</name>
</gene>
<reference evidence="1" key="1">
    <citation type="submission" date="2021-11" db="EMBL/GenBank/DDBJ databases">
        <title>Fusarium solani-melongenae Genome sequencing and assembly.</title>
        <authorList>
            <person name="Xie S."/>
            <person name="Huang L."/>
            <person name="Zhang X."/>
        </authorList>
    </citation>
    <scope>NUCLEOTIDE SEQUENCE</scope>
    <source>
        <strain evidence="1">CRI 24-3</strain>
    </source>
</reference>
<keyword evidence="2" id="KW-1185">Reference proteome</keyword>
<organism evidence="1 2">
    <name type="scientific">Fusarium solani subsp. cucurbitae</name>
    <name type="common">Neocosmosporum cucurbitae</name>
    <dbReference type="NCBI Taxonomy" id="2747967"/>
    <lineage>
        <taxon>Eukaryota</taxon>
        <taxon>Fungi</taxon>
        <taxon>Dikarya</taxon>
        <taxon>Ascomycota</taxon>
        <taxon>Pezizomycotina</taxon>
        <taxon>Sordariomycetes</taxon>
        <taxon>Hypocreomycetidae</taxon>
        <taxon>Hypocreales</taxon>
        <taxon>Nectriaceae</taxon>
        <taxon>Fusarium</taxon>
        <taxon>Fusarium solani species complex</taxon>
    </lineage>
</organism>
<sequence>MLSRKPTNMASDSVEDRSATLIGVVVMLLIITTVVVVLRLWTRYVILNQLGVDDFLALISLLVVIGCGIAIILETRYGLGKHVSPDILKTASLYLKNFYVAVVLYAASLLFIKLTFLLHYYRLLAIQGMKKVYQAAIVIVGSWALSQVLLGIFVCRPIHGFWDKTVDAKCIPNQPQWYINAAGNIVTDVVVFLLPIPVIRSLRLPRTQKFILAGIFSLGFFTVILSAIRIEYLQDFKDFTWKHVESNLWSMAELTSALICACLPTLRPFVVRYFPGLASKFTRSSGGYRVGHGSRIHSTPGKSSKSTGRGADQLFHDNNATFEMQRQYSSDGINYSRHRSDEDLVAVWPADVINVAAVEPGSVRNVPIRGIKVKTETFQTVAKIDQERGL</sequence>
<accession>A0ACD3ZQ64</accession>
<dbReference type="EMBL" id="CP090041">
    <property type="protein sequence ID" value="UPL03347.1"/>
    <property type="molecule type" value="Genomic_DNA"/>
</dbReference>
<evidence type="ECO:0000313" key="2">
    <source>
        <dbReference type="Proteomes" id="UP000830768"/>
    </source>
</evidence>
<dbReference type="Proteomes" id="UP000830768">
    <property type="component" value="Chromosome 13"/>
</dbReference>
<proteinExistence type="predicted"/>
<name>A0ACD3ZQ64_FUSSC</name>
<evidence type="ECO:0000313" key="1">
    <source>
        <dbReference type="EMBL" id="UPL03347.1"/>
    </source>
</evidence>